<dbReference type="EMBL" id="JAUHJQ010000001">
    <property type="protein sequence ID" value="MDN4172170.1"/>
    <property type="molecule type" value="Genomic_DNA"/>
</dbReference>
<evidence type="ECO:0000256" key="3">
    <source>
        <dbReference type="ARBA" id="ARBA00022827"/>
    </source>
</evidence>
<keyword evidence="4 6" id="KW-0560">Oxidoreductase</keyword>
<evidence type="ECO:0000256" key="1">
    <source>
        <dbReference type="ARBA" id="ARBA00001974"/>
    </source>
</evidence>
<dbReference type="RefSeq" id="WP_300951084.1">
    <property type="nucleotide sequence ID" value="NZ_JAUHJQ010000001.1"/>
</dbReference>
<dbReference type="PRINTS" id="PR00368">
    <property type="entry name" value="FADPNR"/>
</dbReference>
<dbReference type="PANTHER" id="PTHR10961:SF10">
    <property type="entry name" value="FAD DEPENDENT OXIDOREDUCTASE DOMAIN-CONTAINING PROTEIN"/>
    <property type="match status" value="1"/>
</dbReference>
<dbReference type="Gene3D" id="3.30.9.10">
    <property type="entry name" value="D-Amino Acid Oxidase, subunit A, domain 2"/>
    <property type="match status" value="1"/>
</dbReference>
<keyword evidence="3" id="KW-0274">FAD</keyword>
<name>A0ABT8FCM0_9ACTN</name>
<feature type="domain" description="FAD dependent oxidoreductase" evidence="5">
    <location>
        <begin position="8"/>
        <end position="381"/>
    </location>
</feature>
<dbReference type="InterPro" id="IPR006076">
    <property type="entry name" value="FAD-dep_OxRdtase"/>
</dbReference>
<evidence type="ECO:0000313" key="7">
    <source>
        <dbReference type="Proteomes" id="UP001168620"/>
    </source>
</evidence>
<dbReference type="Proteomes" id="UP001168620">
    <property type="component" value="Unassembled WGS sequence"/>
</dbReference>
<comment type="cofactor">
    <cofactor evidence="1">
        <name>FAD</name>
        <dbReference type="ChEBI" id="CHEBI:57692"/>
    </cofactor>
</comment>
<proteinExistence type="predicted"/>
<protein>
    <submittedName>
        <fullName evidence="6">FAD-dependent oxidoreductase</fullName>
        <ecNumber evidence="6">1.-.-.-</ecNumber>
    </submittedName>
</protein>
<evidence type="ECO:0000256" key="4">
    <source>
        <dbReference type="ARBA" id="ARBA00023002"/>
    </source>
</evidence>
<reference evidence="6" key="1">
    <citation type="submission" date="2023-06" db="EMBL/GenBank/DDBJ databases">
        <title>Draft genome sequence of Nocardioides sp. SOB77.</title>
        <authorList>
            <person name="Zhang G."/>
        </authorList>
    </citation>
    <scope>NUCLEOTIDE SEQUENCE</scope>
    <source>
        <strain evidence="6">SOB77</strain>
    </source>
</reference>
<evidence type="ECO:0000256" key="2">
    <source>
        <dbReference type="ARBA" id="ARBA00022630"/>
    </source>
</evidence>
<dbReference type="EC" id="1.-.-.-" evidence="6"/>
<keyword evidence="2" id="KW-0285">Flavoprotein</keyword>
<organism evidence="6 7">
    <name type="scientific">Nocardioides oceani</name>
    <dbReference type="NCBI Taxonomy" id="3058369"/>
    <lineage>
        <taxon>Bacteria</taxon>
        <taxon>Bacillati</taxon>
        <taxon>Actinomycetota</taxon>
        <taxon>Actinomycetes</taxon>
        <taxon>Propionibacteriales</taxon>
        <taxon>Nocardioidaceae</taxon>
        <taxon>Nocardioides</taxon>
    </lineage>
</organism>
<dbReference type="Pfam" id="PF01266">
    <property type="entry name" value="DAO"/>
    <property type="match status" value="1"/>
</dbReference>
<gene>
    <name evidence="6" type="ORF">QWY28_04375</name>
</gene>
<keyword evidence="7" id="KW-1185">Reference proteome</keyword>
<dbReference type="InterPro" id="IPR045170">
    <property type="entry name" value="MTOX"/>
</dbReference>
<accession>A0ABT8FCM0</accession>
<dbReference type="Gene3D" id="3.50.50.60">
    <property type="entry name" value="FAD/NAD(P)-binding domain"/>
    <property type="match status" value="1"/>
</dbReference>
<dbReference type="SUPFAM" id="SSF51905">
    <property type="entry name" value="FAD/NAD(P)-binding domain"/>
    <property type="match status" value="1"/>
</dbReference>
<sequence>MSDPSRYDLAVVGAGPLGTATARHAAESGASVLLVGPDEPADVAGHEGTWAGSYDQGRLCHVLEVPLVTSLLAVRSRRRFADLVARTGIDFLTPTHSVTVLPGTATPGTSSLWFDRDVLAANAADLGVEVDLLDEAELAAAYPALRFEPGHVAVRQQDAFILDPRGLVRAELAAALAAGTDLVREEVVELRRPAGDTGVEVVAASGARWRADQVVVATGAATNATGLLDRALVTPTFGATVVLAEVDGPDAVRMPTMMMLKVREGRTVFGGIVMAPVRYPDGRWYLKVSGDSLLRNPLDGREEIAAWVRTGGDAEDLERTRELLAELLPDLQVRSMRTRPCLVCATPSDRPYLDRADDRTVVVVEGERGAMAADEIGRLAAGLALAGTWTDPLPQEVFAAAWAERGWTTAGHLAGQLTGHPTGQLTGAVAG</sequence>
<dbReference type="GO" id="GO:0016491">
    <property type="term" value="F:oxidoreductase activity"/>
    <property type="evidence" value="ECO:0007669"/>
    <property type="project" value="UniProtKB-KW"/>
</dbReference>
<dbReference type="InterPro" id="IPR036188">
    <property type="entry name" value="FAD/NAD-bd_sf"/>
</dbReference>
<comment type="caution">
    <text evidence="6">The sequence shown here is derived from an EMBL/GenBank/DDBJ whole genome shotgun (WGS) entry which is preliminary data.</text>
</comment>
<dbReference type="PANTHER" id="PTHR10961">
    <property type="entry name" value="PEROXISOMAL SARCOSINE OXIDASE"/>
    <property type="match status" value="1"/>
</dbReference>
<evidence type="ECO:0000313" key="6">
    <source>
        <dbReference type="EMBL" id="MDN4172170.1"/>
    </source>
</evidence>
<evidence type="ECO:0000259" key="5">
    <source>
        <dbReference type="Pfam" id="PF01266"/>
    </source>
</evidence>